<evidence type="ECO:0000313" key="2">
    <source>
        <dbReference type="Proteomes" id="UP001056120"/>
    </source>
</evidence>
<gene>
    <name evidence="1" type="ORF">L1987_08340</name>
</gene>
<evidence type="ECO:0000313" key="1">
    <source>
        <dbReference type="EMBL" id="KAI3820792.1"/>
    </source>
</evidence>
<keyword evidence="2" id="KW-1185">Reference proteome</keyword>
<proteinExistence type="predicted"/>
<reference evidence="1 2" key="2">
    <citation type="journal article" date="2022" name="Mol. Ecol. Resour.">
        <title>The genomes of chicory, endive, great burdock and yacon provide insights into Asteraceae paleo-polyploidization history and plant inulin production.</title>
        <authorList>
            <person name="Fan W."/>
            <person name="Wang S."/>
            <person name="Wang H."/>
            <person name="Wang A."/>
            <person name="Jiang F."/>
            <person name="Liu H."/>
            <person name="Zhao H."/>
            <person name="Xu D."/>
            <person name="Zhang Y."/>
        </authorList>
    </citation>
    <scope>NUCLEOTIDE SEQUENCE [LARGE SCALE GENOMIC DNA]</scope>
    <source>
        <strain evidence="2">cv. Yunnan</strain>
        <tissue evidence="1">Leaves</tissue>
    </source>
</reference>
<sequence>MSKMLLKSCDSSTHPVTTNFAPYALFFHGISTLSPFPCHISIWTFWAVLASDDIVLVGFTDACEDGVVGPSIINLSNLFSQVEKAVKEGKKILFTGHSSGGAIASLATLWVLDGYTRKQNIRIPIGCVTFGSPLIGDGTLTHAVRREKWTGHFTHFVMEHDIVPRMMLAPKTSIQEHLPNILKFFQQKVNPITTQKSLKLPKIFNKKDPEKTIDHDQLLPSEDQDLAQFALESLTENLSYEELNKNGLHWDKRVYLKDLNEHLLTSNGTTGAAVRTSNKALFELREMVSISRGRSRKEWKKVNEDEIKESMRKYKSNKPKNNIKPKIIEDLTDEILKYKQKHGDGPIDYYEAFKLQDDLQNDFVANVNRLEQAKIWDVIVEMVMRKDLPDEFEVWDELVKLGTQFRRLYEPLDIANYYRHLKGDGYLGVRPKRYFVAEVEELMKEVIKPTNKTIEQVVDSVHSHSSWSMVSILTSGQKASNELQFELQE</sequence>
<accession>A0ACB9JKC5</accession>
<dbReference type="Proteomes" id="UP001056120">
    <property type="component" value="Linkage Group LG03"/>
</dbReference>
<reference evidence="2" key="1">
    <citation type="journal article" date="2022" name="Mol. Ecol. Resour.">
        <title>The genomes of chicory, endive, great burdock and yacon provide insights into Asteraceae palaeo-polyploidization history and plant inulin production.</title>
        <authorList>
            <person name="Fan W."/>
            <person name="Wang S."/>
            <person name="Wang H."/>
            <person name="Wang A."/>
            <person name="Jiang F."/>
            <person name="Liu H."/>
            <person name="Zhao H."/>
            <person name="Xu D."/>
            <person name="Zhang Y."/>
        </authorList>
    </citation>
    <scope>NUCLEOTIDE SEQUENCE [LARGE SCALE GENOMIC DNA]</scope>
    <source>
        <strain evidence="2">cv. Yunnan</strain>
    </source>
</reference>
<comment type="caution">
    <text evidence="1">The sequence shown here is derived from an EMBL/GenBank/DDBJ whole genome shotgun (WGS) entry which is preliminary data.</text>
</comment>
<protein>
    <submittedName>
        <fullName evidence="1">Uncharacterized protein</fullName>
    </submittedName>
</protein>
<name>A0ACB9JKC5_9ASTR</name>
<dbReference type="EMBL" id="CM042020">
    <property type="protein sequence ID" value="KAI3820792.1"/>
    <property type="molecule type" value="Genomic_DNA"/>
</dbReference>
<organism evidence="1 2">
    <name type="scientific">Smallanthus sonchifolius</name>
    <dbReference type="NCBI Taxonomy" id="185202"/>
    <lineage>
        <taxon>Eukaryota</taxon>
        <taxon>Viridiplantae</taxon>
        <taxon>Streptophyta</taxon>
        <taxon>Embryophyta</taxon>
        <taxon>Tracheophyta</taxon>
        <taxon>Spermatophyta</taxon>
        <taxon>Magnoliopsida</taxon>
        <taxon>eudicotyledons</taxon>
        <taxon>Gunneridae</taxon>
        <taxon>Pentapetalae</taxon>
        <taxon>asterids</taxon>
        <taxon>campanulids</taxon>
        <taxon>Asterales</taxon>
        <taxon>Asteraceae</taxon>
        <taxon>Asteroideae</taxon>
        <taxon>Heliantheae alliance</taxon>
        <taxon>Millerieae</taxon>
        <taxon>Smallanthus</taxon>
    </lineage>
</organism>